<reference evidence="4" key="1">
    <citation type="journal article" date="2019" name="Int. J. Syst. Evol. Microbiol.">
        <title>The Global Catalogue of Microorganisms (GCM) 10K type strain sequencing project: providing services to taxonomists for standard genome sequencing and annotation.</title>
        <authorList>
            <consortium name="The Broad Institute Genomics Platform"/>
            <consortium name="The Broad Institute Genome Sequencing Center for Infectious Disease"/>
            <person name="Wu L."/>
            <person name="Ma J."/>
        </authorList>
    </citation>
    <scope>NUCLEOTIDE SEQUENCE [LARGE SCALE GENOMIC DNA]</scope>
    <source>
        <strain evidence="4">JCM 19635</strain>
    </source>
</reference>
<evidence type="ECO:0000313" key="3">
    <source>
        <dbReference type="EMBL" id="MFC7671159.1"/>
    </source>
</evidence>
<dbReference type="SUPFAM" id="SSF55785">
    <property type="entry name" value="PYP-like sensor domain (PAS domain)"/>
    <property type="match status" value="1"/>
</dbReference>
<dbReference type="Proteomes" id="UP001596513">
    <property type="component" value="Unassembled WGS sequence"/>
</dbReference>
<keyword evidence="1" id="KW-0175">Coiled coil</keyword>
<dbReference type="Pfam" id="PF08448">
    <property type="entry name" value="PAS_4"/>
    <property type="match status" value="1"/>
</dbReference>
<organism evidence="3 4">
    <name type="scientific">Hymenobacter humi</name>
    <dbReference type="NCBI Taxonomy" id="1411620"/>
    <lineage>
        <taxon>Bacteria</taxon>
        <taxon>Pseudomonadati</taxon>
        <taxon>Bacteroidota</taxon>
        <taxon>Cytophagia</taxon>
        <taxon>Cytophagales</taxon>
        <taxon>Hymenobacteraceae</taxon>
        <taxon>Hymenobacter</taxon>
    </lineage>
</organism>
<evidence type="ECO:0000259" key="2">
    <source>
        <dbReference type="Pfam" id="PF08448"/>
    </source>
</evidence>
<sequence length="277" mass="30395">MSEHVRARQPADDAGDRPAATAQQLAVANEALATSNEELSVTNAELDATIDQLTDSNRHLARANADLKAANAEIRAHAAELHLSQQALRQLNRQLETRVRERTGQLQAALREAEQQRATIAAVFDQTPAAVCLLRGPELRMEYVNHSYQALYPGRALRGRPLAEALPETDTQGFLALLHQVYATGLPYHGQEMPLVDEGPHGPRTRFFDFTYQAFREQGAVVGVAVCAFDVSEQVRVREQVAVAIFRGPRYVIEPGQPRRVCHLGPHGRAGAGQAAF</sequence>
<feature type="coiled-coil region" evidence="1">
    <location>
        <begin position="36"/>
        <end position="112"/>
    </location>
</feature>
<dbReference type="InterPro" id="IPR013656">
    <property type="entry name" value="PAS_4"/>
</dbReference>
<evidence type="ECO:0000313" key="4">
    <source>
        <dbReference type="Proteomes" id="UP001596513"/>
    </source>
</evidence>
<dbReference type="EMBL" id="JBHTEK010000006">
    <property type="protein sequence ID" value="MFC7671159.1"/>
    <property type="molecule type" value="Genomic_DNA"/>
</dbReference>
<name>A0ABW2UG47_9BACT</name>
<gene>
    <name evidence="3" type="ORF">ACFQT0_30005</name>
</gene>
<evidence type="ECO:0000256" key="1">
    <source>
        <dbReference type="SAM" id="Coils"/>
    </source>
</evidence>
<protein>
    <submittedName>
        <fullName evidence="3">PAS domain-containing protein</fullName>
    </submittedName>
</protein>
<dbReference type="RefSeq" id="WP_380207098.1">
    <property type="nucleotide sequence ID" value="NZ_JBHTEK010000006.1"/>
</dbReference>
<keyword evidence="4" id="KW-1185">Reference proteome</keyword>
<dbReference type="Gene3D" id="3.30.450.20">
    <property type="entry name" value="PAS domain"/>
    <property type="match status" value="1"/>
</dbReference>
<comment type="caution">
    <text evidence="3">The sequence shown here is derived from an EMBL/GenBank/DDBJ whole genome shotgun (WGS) entry which is preliminary data.</text>
</comment>
<feature type="domain" description="PAS fold-4" evidence="2">
    <location>
        <begin position="124"/>
        <end position="236"/>
    </location>
</feature>
<accession>A0ABW2UG47</accession>
<proteinExistence type="predicted"/>
<dbReference type="InterPro" id="IPR035965">
    <property type="entry name" value="PAS-like_dom_sf"/>
</dbReference>